<protein>
    <recommendedName>
        <fullName evidence="2">Fungal-type protein kinase domain-containing protein</fullName>
    </recommendedName>
</protein>
<dbReference type="PANTHER" id="PTHR38248:SF2">
    <property type="entry name" value="FUNK1 11"/>
    <property type="match status" value="1"/>
</dbReference>
<gene>
    <name evidence="3" type="ORF">ONZ51_g10694</name>
</gene>
<dbReference type="PANTHER" id="PTHR38248">
    <property type="entry name" value="FUNK1 6"/>
    <property type="match status" value="1"/>
</dbReference>
<name>A0AAD7TJK2_9APHY</name>
<feature type="domain" description="Fungal-type protein kinase" evidence="2">
    <location>
        <begin position="201"/>
        <end position="285"/>
    </location>
</feature>
<dbReference type="Pfam" id="PF17667">
    <property type="entry name" value="Pkinase_fungal"/>
    <property type="match status" value="2"/>
</dbReference>
<reference evidence="3" key="1">
    <citation type="submission" date="2022-11" db="EMBL/GenBank/DDBJ databases">
        <title>Genome Sequence of Cubamyces cubensis.</title>
        <authorList>
            <person name="Buettner E."/>
        </authorList>
    </citation>
    <scope>NUCLEOTIDE SEQUENCE</scope>
    <source>
        <strain evidence="3">MPL-01</strain>
    </source>
</reference>
<feature type="compositionally biased region" description="Low complexity" evidence="1">
    <location>
        <begin position="14"/>
        <end position="25"/>
    </location>
</feature>
<accession>A0AAD7TJK2</accession>
<comment type="caution">
    <text evidence="3">The sequence shown here is derived from an EMBL/GenBank/DDBJ whole genome shotgun (WGS) entry which is preliminary data.</text>
</comment>
<evidence type="ECO:0000313" key="3">
    <source>
        <dbReference type="EMBL" id="KAJ8462771.1"/>
    </source>
</evidence>
<dbReference type="SUPFAM" id="SSF56112">
    <property type="entry name" value="Protein kinase-like (PK-like)"/>
    <property type="match status" value="1"/>
</dbReference>
<feature type="region of interest" description="Disordered" evidence="1">
    <location>
        <begin position="844"/>
        <end position="863"/>
    </location>
</feature>
<feature type="region of interest" description="Disordered" evidence="1">
    <location>
        <begin position="1"/>
        <end position="38"/>
    </location>
</feature>
<dbReference type="InterPro" id="IPR011009">
    <property type="entry name" value="Kinase-like_dom_sf"/>
</dbReference>
<evidence type="ECO:0000259" key="2">
    <source>
        <dbReference type="Pfam" id="PF17667"/>
    </source>
</evidence>
<feature type="region of interest" description="Disordered" evidence="1">
    <location>
        <begin position="319"/>
        <end position="344"/>
    </location>
</feature>
<dbReference type="EMBL" id="JAPEVG010000440">
    <property type="protein sequence ID" value="KAJ8462771.1"/>
    <property type="molecule type" value="Genomic_DNA"/>
</dbReference>
<dbReference type="GO" id="GO:0004672">
    <property type="term" value="F:protein kinase activity"/>
    <property type="evidence" value="ECO:0007669"/>
    <property type="project" value="InterPro"/>
</dbReference>
<dbReference type="Proteomes" id="UP001215151">
    <property type="component" value="Unassembled WGS sequence"/>
</dbReference>
<dbReference type="AlphaFoldDB" id="A0AAD7TJK2"/>
<evidence type="ECO:0000313" key="4">
    <source>
        <dbReference type="Proteomes" id="UP001215151"/>
    </source>
</evidence>
<dbReference type="InterPro" id="IPR008266">
    <property type="entry name" value="Tyr_kinase_AS"/>
</dbReference>
<feature type="domain" description="Fungal-type protein kinase" evidence="2">
    <location>
        <begin position="381"/>
        <end position="649"/>
    </location>
</feature>
<dbReference type="Gene3D" id="1.10.510.10">
    <property type="entry name" value="Transferase(Phosphotransferase) domain 1"/>
    <property type="match status" value="1"/>
</dbReference>
<keyword evidence="4" id="KW-1185">Reference proteome</keyword>
<proteinExistence type="predicted"/>
<sequence>MADRPLPTPLVYASSKQSSPSKIGSRISADPGKLGDPLKHNAPLDRKLAVWDNMNRSTLVDLDVFEDEVLWPQDKGPFPEPTERAKRIATEAVQSLFYPDGSATPANNISEDAIAQMIVRKVINGVGLPNKHKAALSQSMACLTDGSLSKVDAAIYSEDQLPADGRPDWTNMRLFIEFKKGGTRHDPFDDDAADGQAESWAESRKKVRGQLLSYMHGVFLYQHRSGVYSLFINGPEFRAMRWDRSGVLATRATNYAKDPISLLRILWAFALLDLVEQGSDPTAILLSPHSAEYKRMDLWAKENKALDMPHMPNSDLSQFFPHTAASGTRDPPQARSAPTPRSKAIQPTTPVFEFVRKKFRKSLVSDWPRHKLFVGPDGREFLVGKPDFHSKSMFGRGTRGYVALDLRTGELVWLKDSWRPFYVGVEPEGNYLATMTADLKDRLVVPTVIAHGDVGGQCTFASTFTSPKTSRRDTQGGPICDVRMAGTKRRYEEYVSADTTDTVEDQLLTTKQGLCHLVHYRIAVAEICLPLDEFQCGAQLLKLIENCITTHRDAYEKYGLLHRDISTGNILILPRVFQKNGKATVNWHGLLTDWELAKYVPRDNSRQGVQQSERTGTWPFMSVGYIQNPEWPVVVADDLESFFHVMLYQSVRYLRHSLASMATDFVKSYFDTFQLRNDGTQLCSNTKIRTVNMGKLEHGGDLLEFFTRKDEVLSPINDFFQEWLALFVERYRTASELGERDVSLESEDEDGFFAGYDDDGNEIPFDPRVATLKVRIIATELQDQVSLPEKLRDHTATLDLFRRYRTTLMWPRMDKVGDQVSKEYDPRPHVIAARSQVESALVQASTEGSGLSKKPRLDPEASIHRGAPSDKFVVITVVRNNYELFLL</sequence>
<evidence type="ECO:0000256" key="1">
    <source>
        <dbReference type="SAM" id="MobiDB-lite"/>
    </source>
</evidence>
<dbReference type="InterPro" id="IPR040976">
    <property type="entry name" value="Pkinase_fungal"/>
</dbReference>
<dbReference type="PROSITE" id="PS00109">
    <property type="entry name" value="PROTEIN_KINASE_TYR"/>
    <property type="match status" value="1"/>
</dbReference>
<organism evidence="3 4">
    <name type="scientific">Trametes cubensis</name>
    <dbReference type="NCBI Taxonomy" id="1111947"/>
    <lineage>
        <taxon>Eukaryota</taxon>
        <taxon>Fungi</taxon>
        <taxon>Dikarya</taxon>
        <taxon>Basidiomycota</taxon>
        <taxon>Agaricomycotina</taxon>
        <taxon>Agaricomycetes</taxon>
        <taxon>Polyporales</taxon>
        <taxon>Polyporaceae</taxon>
        <taxon>Trametes</taxon>
    </lineage>
</organism>